<dbReference type="SUPFAM" id="SSF56801">
    <property type="entry name" value="Acetyl-CoA synthetase-like"/>
    <property type="match status" value="1"/>
</dbReference>
<dbReference type="InterPro" id="IPR020845">
    <property type="entry name" value="AMP-binding_CS"/>
</dbReference>
<dbReference type="Gene3D" id="3.40.50.12780">
    <property type="entry name" value="N-terminal domain of ligase-like"/>
    <property type="match status" value="1"/>
</dbReference>
<feature type="domain" description="AMP-dependent synthetase/ligase" evidence="1">
    <location>
        <begin position="9"/>
        <end position="397"/>
    </location>
</feature>
<protein>
    <submittedName>
        <fullName evidence="3">Unannotated protein</fullName>
    </submittedName>
</protein>
<dbReference type="GO" id="GO:0016878">
    <property type="term" value="F:acid-thiol ligase activity"/>
    <property type="evidence" value="ECO:0007669"/>
    <property type="project" value="UniProtKB-ARBA"/>
</dbReference>
<dbReference type="InterPro" id="IPR050237">
    <property type="entry name" value="ATP-dep_AMP-bd_enzyme"/>
</dbReference>
<feature type="domain" description="AMP-binding enzyme C-terminal" evidence="2">
    <location>
        <begin position="451"/>
        <end position="526"/>
    </location>
</feature>
<dbReference type="Pfam" id="PF13193">
    <property type="entry name" value="AMP-binding_C"/>
    <property type="match status" value="1"/>
</dbReference>
<name>A0A6J6RSX2_9ZZZZ</name>
<dbReference type="Pfam" id="PF00501">
    <property type="entry name" value="AMP-binding"/>
    <property type="match status" value="1"/>
</dbReference>
<dbReference type="InterPro" id="IPR000873">
    <property type="entry name" value="AMP-dep_synth/lig_dom"/>
</dbReference>
<accession>A0A6J6RSX2</accession>
<dbReference type="NCBIfam" id="NF005863">
    <property type="entry name" value="PRK07798.1"/>
    <property type="match status" value="1"/>
</dbReference>
<organism evidence="3">
    <name type="scientific">freshwater metagenome</name>
    <dbReference type="NCBI Taxonomy" id="449393"/>
    <lineage>
        <taxon>unclassified sequences</taxon>
        <taxon>metagenomes</taxon>
        <taxon>ecological metagenomes</taxon>
    </lineage>
</organism>
<sequence length="547" mass="59062">MALNIADLFEHAVDAAPQNPALKVGDRVATYADLEAESNRLAHYLQSQGVGPGDHVAIYAKNSIEHVVAVLATVKIRAVTINVNYRYVEGELNYLFDNADVVAVVMERSYADLVAKVAPNHAKLKTFVVIPDAIDPDDASDISAFGGVLYADAVAGQSAERDFAERSADDIHIIYTGGTTGFPKGVMWRHEDFWRVLGGGIDFYTGEPLEEFDQSKQATDPRMTTFPLSPLMHGGAQAGLLMHLFAGHLTVLEPKFDPQRTWEIIEQDKVQLIFMTGDAMARPLIEEYERKKATGTPYDASSLFAISSSAAIFSPPVKKRWMDEFTNAIFTDSIGATETGFSGMGMQDKNAISTDGPVVGLGPASVVLDEDNRPIPMTEVGRIGRLARGGNVPVGYYKDPEKSAATFLEVDGERYSVPGDFARIETDGRVTLLGRGSNCVNTGGEKVYPEEVEMAIKGHPAVYDTLVVGIPDATYGQAVAAVVQLRDGATLELEELREYLRAHLSGYKLPRSLTVVDTIPRNATGKAQYPAAKEMALASQAAAAPAG</sequence>
<reference evidence="3" key="1">
    <citation type="submission" date="2020-05" db="EMBL/GenBank/DDBJ databases">
        <authorList>
            <person name="Chiriac C."/>
            <person name="Salcher M."/>
            <person name="Ghai R."/>
            <person name="Kavagutti S V."/>
        </authorList>
    </citation>
    <scope>NUCLEOTIDE SEQUENCE</scope>
</reference>
<evidence type="ECO:0000259" key="2">
    <source>
        <dbReference type="Pfam" id="PF13193"/>
    </source>
</evidence>
<dbReference type="EMBL" id="CAEZYQ010000001">
    <property type="protein sequence ID" value="CAB4725458.1"/>
    <property type="molecule type" value="Genomic_DNA"/>
</dbReference>
<dbReference type="PROSITE" id="PS00455">
    <property type="entry name" value="AMP_BINDING"/>
    <property type="match status" value="1"/>
</dbReference>
<dbReference type="InterPro" id="IPR042099">
    <property type="entry name" value="ANL_N_sf"/>
</dbReference>
<proteinExistence type="predicted"/>
<gene>
    <name evidence="3" type="ORF">UFOPK2761_00119</name>
</gene>
<dbReference type="InterPro" id="IPR045851">
    <property type="entry name" value="AMP-bd_C_sf"/>
</dbReference>
<dbReference type="AlphaFoldDB" id="A0A6J6RSX2"/>
<dbReference type="InterPro" id="IPR025110">
    <property type="entry name" value="AMP-bd_C"/>
</dbReference>
<dbReference type="Gene3D" id="3.30.300.30">
    <property type="match status" value="1"/>
</dbReference>
<evidence type="ECO:0000259" key="1">
    <source>
        <dbReference type="Pfam" id="PF00501"/>
    </source>
</evidence>
<dbReference type="PANTHER" id="PTHR43767:SF1">
    <property type="entry name" value="NONRIBOSOMAL PEPTIDE SYNTHASE PES1 (EUROFUNG)-RELATED"/>
    <property type="match status" value="1"/>
</dbReference>
<dbReference type="PANTHER" id="PTHR43767">
    <property type="entry name" value="LONG-CHAIN-FATTY-ACID--COA LIGASE"/>
    <property type="match status" value="1"/>
</dbReference>
<evidence type="ECO:0000313" key="3">
    <source>
        <dbReference type="EMBL" id="CAB4725458.1"/>
    </source>
</evidence>